<feature type="compositionally biased region" description="Basic and acidic residues" evidence="1">
    <location>
        <begin position="143"/>
        <end position="168"/>
    </location>
</feature>
<evidence type="ECO:0000313" key="2">
    <source>
        <dbReference type="EMBL" id="RXK35318.1"/>
    </source>
</evidence>
<feature type="compositionally biased region" description="Basic and acidic residues" evidence="1">
    <location>
        <begin position="798"/>
        <end position="809"/>
    </location>
</feature>
<feature type="compositionally biased region" description="Basic and acidic residues" evidence="1">
    <location>
        <begin position="882"/>
        <end position="909"/>
    </location>
</feature>
<feature type="compositionally biased region" description="Basic and acidic residues" evidence="1">
    <location>
        <begin position="631"/>
        <end position="665"/>
    </location>
</feature>
<feature type="region of interest" description="Disordered" evidence="1">
    <location>
        <begin position="549"/>
        <end position="717"/>
    </location>
</feature>
<feature type="compositionally biased region" description="Basic and acidic residues" evidence="1">
    <location>
        <begin position="479"/>
        <end position="489"/>
    </location>
</feature>
<proteinExistence type="predicted"/>
<evidence type="ECO:0000313" key="3">
    <source>
        <dbReference type="Proteomes" id="UP000289152"/>
    </source>
</evidence>
<dbReference type="EMBL" id="SDIL01000144">
    <property type="protein sequence ID" value="RXK35318.1"/>
    <property type="molecule type" value="Genomic_DNA"/>
</dbReference>
<feature type="compositionally biased region" description="Basic and acidic residues" evidence="1">
    <location>
        <begin position="1"/>
        <end position="11"/>
    </location>
</feature>
<feature type="region of interest" description="Disordered" evidence="1">
    <location>
        <begin position="298"/>
        <end position="321"/>
    </location>
</feature>
<sequence>MRKMLIKKDHTGGPVFPEPSLQLPLSLSVSVPVSDILQLFSPRLVPPINALDALDESDTSTIKLIGETPNKSSAMSSIQDPSGRYRGSNYDPYHHLKPRDRQQNDRRSNGRRDDRRLSDELPPAEFGSGADLARRISGNPIGNEDRSRRGNGHDPRDRGGRDRFRDLDRVRERDRIPLDERMYGDYNHNDRHSDHTDRPSRPLASRISRPVDVLAHPAAYAHPEGPERQYMNSIQDKEPGEIGSSPIIEKADVQLSNPGHSPLEASKIHPSRLSLVPGGTATQWTDMNAQVDRGATPIVNQGDTAVPSTPAEQKKTEDEIQSAPVALSPLDDLAKLRKFKAEVEASRRSAKDAPAPSITAIAESFLKSHLSPAMTSTTFPVARMSVDGVSPKTVVTQEASAVVSREQELKERLLRAKTRSDDTNHLTGDKRPASQSIQDSDSNKKPRVEGSLAVGINSADGPMLDHPKPISTPAGTYDPSRDPRRKESLPTRPALAQDDKTVGKLLRGEKEVEAAFNNQPSATNFVPERMQTSDLARLQSSLATRLGSIQQQNGPILGDRIRDQGYPVSTTAHDRPEWPLYGNSRDSMERSSNGYARRRSPSPRRGSPHFVRGVNPRDISPPRGPSYRGPDYGRGHDNSRRPSGDEYRRGSEPGREDTAIDRGYGRNDPSWNGTNDRYADSYNRPSNDYRPPMNQREPPREPYSRPPPPPSAPVADTLVDPSTVVETLQALKAQIAKLEQLVPATVVPVAPASMRESDRERYPPQSTGHRPSPPISHLPTVPPSEPAATRAYNGPGEYADRSGQRELPRRGNFITGLKASPPDPPPRRESLPPLPGSRLPERGYDDRRGGAGYDGRIPPSAPARDYDRRRESEGPNGSGYLDRYEDDHRGPRRDSVGEWGRGMERDEGSMRGGGGGSRRDRARGGRGGRGR</sequence>
<feature type="region of interest" description="Disordered" evidence="1">
    <location>
        <begin position="180"/>
        <end position="208"/>
    </location>
</feature>
<reference evidence="2 3" key="1">
    <citation type="submission" date="2016-06" db="EMBL/GenBank/DDBJ databases">
        <title>Evolution of pathogenesis and genome organization in the Tremellales.</title>
        <authorList>
            <person name="Cuomo C."/>
            <person name="Litvintseva A."/>
            <person name="Heitman J."/>
            <person name="Chen Y."/>
            <person name="Sun S."/>
            <person name="Springer D."/>
            <person name="Dromer F."/>
            <person name="Young S."/>
            <person name="Zeng Q."/>
            <person name="Chapman S."/>
            <person name="Gujja S."/>
            <person name="Saif S."/>
            <person name="Birren B."/>
        </authorList>
    </citation>
    <scope>NUCLEOTIDE SEQUENCE [LARGE SCALE GENOMIC DNA]</scope>
    <source>
        <strain evidence="2 3">ATCC 28783</strain>
    </source>
</reference>
<organism evidence="2 3">
    <name type="scientific">Tremella mesenterica</name>
    <name type="common">Jelly fungus</name>
    <dbReference type="NCBI Taxonomy" id="5217"/>
    <lineage>
        <taxon>Eukaryota</taxon>
        <taxon>Fungi</taxon>
        <taxon>Dikarya</taxon>
        <taxon>Basidiomycota</taxon>
        <taxon>Agaricomycotina</taxon>
        <taxon>Tremellomycetes</taxon>
        <taxon>Tremellales</taxon>
        <taxon>Tremellaceae</taxon>
        <taxon>Tremella</taxon>
    </lineage>
</organism>
<feature type="compositionally biased region" description="Basic and acidic residues" evidence="1">
    <location>
        <begin position="839"/>
        <end position="849"/>
    </location>
</feature>
<dbReference type="VEuPathDB" id="FungiDB:TREMEDRAFT_71213"/>
<feature type="compositionally biased region" description="Pro residues" evidence="1">
    <location>
        <begin position="771"/>
        <end position="785"/>
    </location>
</feature>
<feature type="compositionally biased region" description="Basic and acidic residues" evidence="1">
    <location>
        <begin position="180"/>
        <end position="200"/>
    </location>
</feature>
<dbReference type="Proteomes" id="UP000289152">
    <property type="component" value="Unassembled WGS sequence"/>
</dbReference>
<feature type="region of interest" description="Disordered" evidence="1">
    <location>
        <begin position="1"/>
        <end position="21"/>
    </location>
</feature>
<comment type="caution">
    <text evidence="2">The sequence shown here is derived from an EMBL/GenBank/DDBJ whole genome shotgun (WGS) entry which is preliminary data.</text>
</comment>
<feature type="region of interest" description="Disordered" evidence="1">
    <location>
        <begin position="413"/>
        <end position="496"/>
    </location>
</feature>
<gene>
    <name evidence="2" type="ORF">M231_07421</name>
</gene>
<keyword evidence="3" id="KW-1185">Reference proteome</keyword>
<feature type="region of interest" description="Disordered" evidence="1">
    <location>
        <begin position="751"/>
        <end position="931"/>
    </location>
</feature>
<feature type="compositionally biased region" description="Basic and acidic residues" evidence="1">
    <location>
        <begin position="413"/>
        <end position="432"/>
    </location>
</feature>
<evidence type="ECO:0000256" key="1">
    <source>
        <dbReference type="SAM" id="MobiDB-lite"/>
    </source>
</evidence>
<dbReference type="InParanoid" id="A0A4Q1B972"/>
<feature type="compositionally biased region" description="Polar residues" evidence="1">
    <location>
        <begin position="298"/>
        <end position="311"/>
    </location>
</feature>
<name>A0A4Q1B972_TREME</name>
<feature type="compositionally biased region" description="Basic and acidic residues" evidence="1">
    <location>
        <begin position="864"/>
        <end position="873"/>
    </location>
</feature>
<feature type="compositionally biased region" description="Basic and acidic residues" evidence="1">
    <location>
        <begin position="99"/>
        <end position="119"/>
    </location>
</feature>
<dbReference type="AlphaFoldDB" id="A0A4Q1B972"/>
<feature type="compositionally biased region" description="Polar residues" evidence="1">
    <location>
        <begin position="69"/>
        <end position="80"/>
    </location>
</feature>
<protein>
    <submittedName>
        <fullName evidence="2">Uncharacterized protein</fullName>
    </submittedName>
</protein>
<dbReference type="OrthoDB" id="2576242at2759"/>
<feature type="region of interest" description="Disordered" evidence="1">
    <location>
        <begin position="65"/>
        <end position="168"/>
    </location>
</feature>
<accession>A0A4Q1B972</accession>